<sequence>MEGVFAGKCPSLAGLYLFQADSAVDVFIFGIVCAALPTITRTSIVGSAVRLVWLRLIVKIVDETDGCKCYDAHRCSESQYLREHHFLSDV</sequence>
<reference evidence="1" key="1">
    <citation type="submission" date="2020-05" db="UniProtKB">
        <authorList>
            <consortium name="EnsemblMetazoa"/>
        </authorList>
    </citation>
    <scope>IDENTIFICATION</scope>
    <source>
        <strain evidence="1">FUMOZ</strain>
    </source>
</reference>
<dbReference type="EnsemblMetazoa" id="AFUN011679-RA">
    <property type="protein sequence ID" value="AFUN011679-PA"/>
    <property type="gene ID" value="AFUN011679"/>
</dbReference>
<evidence type="ECO:0000313" key="1">
    <source>
        <dbReference type="EnsemblMetazoa" id="AFUN011679-PA"/>
    </source>
</evidence>
<dbReference type="VEuPathDB" id="VectorBase:AFUN011679"/>
<protein>
    <submittedName>
        <fullName evidence="1">Uncharacterized protein</fullName>
    </submittedName>
</protein>
<accession>A0A182RZE8</accession>
<proteinExistence type="predicted"/>
<dbReference type="AlphaFoldDB" id="A0A182RZE8"/>
<organism evidence="1">
    <name type="scientific">Anopheles funestus</name>
    <name type="common">African malaria mosquito</name>
    <dbReference type="NCBI Taxonomy" id="62324"/>
    <lineage>
        <taxon>Eukaryota</taxon>
        <taxon>Metazoa</taxon>
        <taxon>Ecdysozoa</taxon>
        <taxon>Arthropoda</taxon>
        <taxon>Hexapoda</taxon>
        <taxon>Insecta</taxon>
        <taxon>Pterygota</taxon>
        <taxon>Neoptera</taxon>
        <taxon>Endopterygota</taxon>
        <taxon>Diptera</taxon>
        <taxon>Nematocera</taxon>
        <taxon>Culicoidea</taxon>
        <taxon>Culicidae</taxon>
        <taxon>Anophelinae</taxon>
        <taxon>Anopheles</taxon>
    </lineage>
</organism>
<name>A0A182RZE8_ANOFN</name>